<sequence length="294" mass="33186">MRPESRSTWLALAGITAVATALLFGFLFAFSPPQEPLEQASTEMKVETDSEVEAEQKLPTDTYQLEVVDFATLQEAVDPFSCTVPPLTVDDVPSSLADMTVIPERKEAFYQLLLPAILKMNHDISLLREHIKSGSIPDEVYERFSLDPEVGDQELLLKRANTIPPSLVVAMAAIESAWGTSRFALEANNIFGHWTYVPGTGIVPSQRPEGATYEIRIFESVKDSVRAYYHNLNTNRAYREFRQARNETMDPLTLSQYLFRYSQLGDEYGQRLNGIINFNNLQEFDICSIDFESP</sequence>
<evidence type="ECO:0000259" key="1">
    <source>
        <dbReference type="SMART" id="SM00047"/>
    </source>
</evidence>
<dbReference type="PANTHER" id="PTHR40572:SF1">
    <property type="entry name" value="PROTEIN BAX"/>
    <property type="match status" value="1"/>
</dbReference>
<dbReference type="RefSeq" id="WP_183728363.1">
    <property type="nucleotide sequence ID" value="NZ_JACHID010000001.1"/>
</dbReference>
<dbReference type="SMART" id="SM00047">
    <property type="entry name" value="LYZ2"/>
    <property type="match status" value="1"/>
</dbReference>
<reference evidence="2 3" key="1">
    <citation type="submission" date="2020-08" db="EMBL/GenBank/DDBJ databases">
        <title>Genomic Encyclopedia of Type Strains, Phase IV (KMG-IV): sequencing the most valuable type-strain genomes for metagenomic binning, comparative biology and taxonomic classification.</title>
        <authorList>
            <person name="Goeker M."/>
        </authorList>
    </citation>
    <scope>NUCLEOTIDE SEQUENCE [LARGE SCALE GENOMIC DNA]</scope>
    <source>
        <strain evidence="2 3">DSM 22071</strain>
    </source>
</reference>
<name>A0A7W7Y2E9_9BACT</name>
<dbReference type="EMBL" id="JACHID010000001">
    <property type="protein sequence ID" value="MBB5020833.1"/>
    <property type="molecule type" value="Genomic_DNA"/>
</dbReference>
<dbReference type="Gene3D" id="1.10.530.10">
    <property type="match status" value="1"/>
</dbReference>
<dbReference type="PANTHER" id="PTHR40572">
    <property type="entry name" value="PROTEIN BAX"/>
    <property type="match status" value="1"/>
</dbReference>
<protein>
    <submittedName>
        <fullName evidence="2">Bax protein</fullName>
    </submittedName>
</protein>
<dbReference type="InterPro" id="IPR053195">
    <property type="entry name" value="Bax-like"/>
</dbReference>
<gene>
    <name evidence="2" type="ORF">HNR37_000136</name>
</gene>
<dbReference type="InterPro" id="IPR002901">
    <property type="entry name" value="MGlyc_endo_b_GlcNAc-like_dom"/>
</dbReference>
<feature type="domain" description="Mannosyl-glycoprotein endo-beta-N-acetylglucosamidase-like" evidence="1">
    <location>
        <begin position="141"/>
        <end position="273"/>
    </location>
</feature>
<keyword evidence="3" id="KW-1185">Reference proteome</keyword>
<dbReference type="Pfam" id="PF01832">
    <property type="entry name" value="Glucosaminidase"/>
    <property type="match status" value="1"/>
</dbReference>
<accession>A0A7W7Y2E9</accession>
<evidence type="ECO:0000313" key="3">
    <source>
        <dbReference type="Proteomes" id="UP000528322"/>
    </source>
</evidence>
<comment type="caution">
    <text evidence="2">The sequence shown here is derived from an EMBL/GenBank/DDBJ whole genome shotgun (WGS) entry which is preliminary data.</text>
</comment>
<dbReference type="AlphaFoldDB" id="A0A7W7Y2E9"/>
<organism evidence="2 3">
    <name type="scientific">Desulfurispira natronophila</name>
    <dbReference type="NCBI Taxonomy" id="682562"/>
    <lineage>
        <taxon>Bacteria</taxon>
        <taxon>Pseudomonadati</taxon>
        <taxon>Chrysiogenota</taxon>
        <taxon>Chrysiogenia</taxon>
        <taxon>Chrysiogenales</taxon>
        <taxon>Chrysiogenaceae</taxon>
        <taxon>Desulfurispira</taxon>
    </lineage>
</organism>
<dbReference type="GO" id="GO:0004040">
    <property type="term" value="F:amidase activity"/>
    <property type="evidence" value="ECO:0007669"/>
    <property type="project" value="InterPro"/>
</dbReference>
<evidence type="ECO:0000313" key="2">
    <source>
        <dbReference type="EMBL" id="MBB5020833.1"/>
    </source>
</evidence>
<dbReference type="Proteomes" id="UP000528322">
    <property type="component" value="Unassembled WGS sequence"/>
</dbReference>
<proteinExistence type="predicted"/>